<dbReference type="EMBL" id="NVVJ01000055">
    <property type="protein sequence ID" value="PCJ22632.1"/>
    <property type="molecule type" value="Genomic_DNA"/>
</dbReference>
<evidence type="ECO:0000313" key="1">
    <source>
        <dbReference type="EMBL" id="PCJ22632.1"/>
    </source>
</evidence>
<sequence length="60" mass="6305">MHETNCTNSPATAEKAVVVVSLQPGPAVCASTEDEKAKFTTRLISKDPISAFDEPAKSAN</sequence>
<organism evidence="1 2">
    <name type="scientific">SAR86 cluster bacterium</name>
    <dbReference type="NCBI Taxonomy" id="2030880"/>
    <lineage>
        <taxon>Bacteria</taxon>
        <taxon>Pseudomonadati</taxon>
        <taxon>Pseudomonadota</taxon>
        <taxon>Gammaproteobacteria</taxon>
        <taxon>SAR86 cluster</taxon>
    </lineage>
</organism>
<comment type="caution">
    <text evidence="1">The sequence shown here is derived from an EMBL/GenBank/DDBJ whole genome shotgun (WGS) entry which is preliminary data.</text>
</comment>
<dbReference type="Proteomes" id="UP000218327">
    <property type="component" value="Unassembled WGS sequence"/>
</dbReference>
<proteinExistence type="predicted"/>
<reference evidence="2" key="1">
    <citation type="submission" date="2017-08" db="EMBL/GenBank/DDBJ databases">
        <title>A dynamic microbial community with high functional redundancy inhabits the cold, oxic subseafloor aquifer.</title>
        <authorList>
            <person name="Tully B.J."/>
            <person name="Wheat C.G."/>
            <person name="Glazer B.T."/>
            <person name="Huber J.A."/>
        </authorList>
    </citation>
    <scope>NUCLEOTIDE SEQUENCE [LARGE SCALE GENOMIC DNA]</scope>
</reference>
<evidence type="ECO:0000313" key="2">
    <source>
        <dbReference type="Proteomes" id="UP000218327"/>
    </source>
</evidence>
<gene>
    <name evidence="1" type="ORF">COA96_13905</name>
</gene>
<dbReference type="AlphaFoldDB" id="A0A2A5ATQ8"/>
<accession>A0A2A5ATQ8</accession>
<name>A0A2A5ATQ8_9GAMM</name>
<protein>
    <submittedName>
        <fullName evidence="1">Uncharacterized protein</fullName>
    </submittedName>
</protein>